<dbReference type="GO" id="GO:0003676">
    <property type="term" value="F:nucleic acid binding"/>
    <property type="evidence" value="ECO:0007669"/>
    <property type="project" value="InterPro"/>
</dbReference>
<dbReference type="eggNOG" id="COG2801">
    <property type="taxonomic scope" value="Bacteria"/>
</dbReference>
<name>C4XP60_SOLM1</name>
<dbReference type="KEGG" id="dma:DMR_40700"/>
<dbReference type="Pfam" id="PF13683">
    <property type="entry name" value="rve_3"/>
    <property type="match status" value="1"/>
</dbReference>
<dbReference type="GO" id="GO:0015074">
    <property type="term" value="P:DNA integration"/>
    <property type="evidence" value="ECO:0007669"/>
    <property type="project" value="InterPro"/>
</dbReference>
<dbReference type="PROSITE" id="PS50994">
    <property type="entry name" value="INTEGRASE"/>
    <property type="match status" value="1"/>
</dbReference>
<proteinExistence type="predicted"/>
<dbReference type="Proteomes" id="UP000009071">
    <property type="component" value="Chromosome"/>
</dbReference>
<sequence length="388" mass="44390">MSQAASASTGKNYGLALVCRVWALPRSTVYWRRRRAAEAVPAKRRGPQGGHSDVVLVEHIKAKIGESPFHGEGYRKVWAGLRDKGIRTSPARTLRLMRENALSVYKRPGRPHGPKAHDGTIKTQRVDEMWGTDMTATLTIEEGNAAIFFAIDYCSLEVVGIHAAKRGTRFEALEPIRQGVRHSFGAFGQGVARGLTLRHDHGSQFIADDFQQEIAFLGIKDSASYVREPQGNGIVERFARILKENLLWIRSFRTVEELRLALLAFKETYNRQWRIGRHGYRSPTQVREKQKTEYSEVQRELAKIIECAKQVLVFRTRNRGSNPLEDAHQIKGLSFGMILLSCGTHDWTRFSKFRWRTWEFSLGFSVLDALWRIKRQGRQSLLLWNDML</sequence>
<dbReference type="RefSeq" id="WP_015862693.1">
    <property type="nucleotide sequence ID" value="NC_012796.1"/>
</dbReference>
<dbReference type="STRING" id="573370.DMR_40700"/>
<reference evidence="2 3" key="1">
    <citation type="journal article" date="2009" name="Genome Res.">
        <title>Whole genome sequence of Desulfovibrio magneticus strain RS-1 revealed common gene clusters in magnetotactic bacteria.</title>
        <authorList>
            <person name="Nakazawa H."/>
            <person name="Arakaki A."/>
            <person name="Narita-Yamada S."/>
            <person name="Yashiro I."/>
            <person name="Jinno K."/>
            <person name="Aoki N."/>
            <person name="Tsuruyama A."/>
            <person name="Okamura Y."/>
            <person name="Tanikawa S."/>
            <person name="Fujita N."/>
            <person name="Takeyama H."/>
            <person name="Matsunaga T."/>
        </authorList>
    </citation>
    <scope>NUCLEOTIDE SEQUENCE [LARGE SCALE GENOMIC DNA]</scope>
    <source>
        <strain evidence="3">ATCC 700980 / DSM 13731 / RS-1</strain>
    </source>
</reference>
<organism evidence="2 3">
    <name type="scientific">Solidesulfovibrio magneticus (strain ATCC 700980 / DSM 13731 / RS-1)</name>
    <name type="common">Desulfovibrio magneticus</name>
    <dbReference type="NCBI Taxonomy" id="573370"/>
    <lineage>
        <taxon>Bacteria</taxon>
        <taxon>Pseudomonadati</taxon>
        <taxon>Thermodesulfobacteriota</taxon>
        <taxon>Desulfovibrionia</taxon>
        <taxon>Desulfovibrionales</taxon>
        <taxon>Desulfovibrionaceae</taxon>
        <taxon>Solidesulfovibrio</taxon>
    </lineage>
</organism>
<dbReference type="HOGENOM" id="CLU_027402_31_2_7"/>
<evidence type="ECO:0000259" key="1">
    <source>
        <dbReference type="PROSITE" id="PS50994"/>
    </source>
</evidence>
<keyword evidence="3" id="KW-1185">Reference proteome</keyword>
<dbReference type="SUPFAM" id="SSF53098">
    <property type="entry name" value="Ribonuclease H-like"/>
    <property type="match status" value="1"/>
</dbReference>
<accession>C4XP60</accession>
<dbReference type="InterPro" id="IPR012337">
    <property type="entry name" value="RNaseH-like_sf"/>
</dbReference>
<dbReference type="OrthoDB" id="5460392at2"/>
<feature type="domain" description="Integrase catalytic" evidence="1">
    <location>
        <begin position="110"/>
        <end position="291"/>
    </location>
</feature>
<dbReference type="PANTHER" id="PTHR46889:SF4">
    <property type="entry name" value="TRANSPOSASE INSO FOR INSERTION SEQUENCE ELEMENT IS911B-RELATED"/>
    <property type="match status" value="1"/>
</dbReference>
<gene>
    <name evidence="2" type="ordered locus">DMR_40700</name>
</gene>
<dbReference type="PANTHER" id="PTHR46889">
    <property type="entry name" value="TRANSPOSASE INSF FOR INSERTION SEQUENCE IS3B-RELATED"/>
    <property type="match status" value="1"/>
</dbReference>
<dbReference type="AlphaFoldDB" id="C4XP60"/>
<dbReference type="EMBL" id="AP010904">
    <property type="protein sequence ID" value="BAH77561.1"/>
    <property type="molecule type" value="Genomic_DNA"/>
</dbReference>
<dbReference type="InterPro" id="IPR050900">
    <property type="entry name" value="Transposase_IS3/IS150/IS904"/>
</dbReference>
<evidence type="ECO:0000313" key="2">
    <source>
        <dbReference type="EMBL" id="BAH77561.1"/>
    </source>
</evidence>
<protein>
    <submittedName>
        <fullName evidence="2">Transposase orfB</fullName>
    </submittedName>
</protein>
<dbReference type="InterPro" id="IPR001584">
    <property type="entry name" value="Integrase_cat-core"/>
</dbReference>
<evidence type="ECO:0000313" key="3">
    <source>
        <dbReference type="Proteomes" id="UP000009071"/>
    </source>
</evidence>
<dbReference type="Gene3D" id="3.30.420.10">
    <property type="entry name" value="Ribonuclease H-like superfamily/Ribonuclease H"/>
    <property type="match status" value="1"/>
</dbReference>
<dbReference type="InterPro" id="IPR036397">
    <property type="entry name" value="RNaseH_sf"/>
</dbReference>